<dbReference type="Proteomes" id="UP000830167">
    <property type="component" value="Chromosome"/>
</dbReference>
<evidence type="ECO:0000313" key="4">
    <source>
        <dbReference type="Proteomes" id="UP000830167"/>
    </source>
</evidence>
<proteinExistence type="predicted"/>
<dbReference type="PANTHER" id="PTHR12697">
    <property type="entry name" value="PBS LYASE HEAT-LIKE PROTEIN"/>
    <property type="match status" value="1"/>
</dbReference>
<dbReference type="Gene3D" id="1.25.10.10">
    <property type="entry name" value="Leucine-rich Repeat Variant"/>
    <property type="match status" value="1"/>
</dbReference>
<dbReference type="InterPro" id="IPR036498">
    <property type="entry name" value="Nfu/NifU_N_sf"/>
</dbReference>
<dbReference type="InterPro" id="IPR014824">
    <property type="entry name" value="Nfu/NifU_N"/>
</dbReference>
<dbReference type="SUPFAM" id="SSF48371">
    <property type="entry name" value="ARM repeat"/>
    <property type="match status" value="1"/>
</dbReference>
<protein>
    <submittedName>
        <fullName evidence="3">Virulence factor</fullName>
    </submittedName>
</protein>
<dbReference type="InterPro" id="IPR016024">
    <property type="entry name" value="ARM-type_fold"/>
</dbReference>
<keyword evidence="4" id="KW-1185">Reference proteome</keyword>
<dbReference type="InterPro" id="IPR004155">
    <property type="entry name" value="PBS_lyase_HEAT"/>
</dbReference>
<sequence>MNVNIIAIEPTPNPNSMKLTLSESLPSGVKLTYTTEQISEAPEAVRQFLSIPGVKSLYHASNFFALERHPKQDWEPILKEVRRLFPSGSQTQSQGQAGSTDTSDQPVNRLHVYIQFFRKIPMQVKILTGTEDLRFALPERFGKAAKLAASYTQSFLTERRWEEQGFHSGDPQQIGGRYVQEITRDYSEERLQRLVEEAIRLDAPQSAERKIASPDELKLALQSDDWKTRYAALERLEPAIDKMPLLERAIKDPKASIRRLAVVYLGSLGESSLPYLLEALEDSSPAVRRAAGDCLSDLGNPIGIPNMIKALQDPSKLVRWRAARYLFEVGDASALPALSEALDDAEYEIRMQAQLAIERISGEQNP</sequence>
<dbReference type="InterPro" id="IPR025989">
    <property type="entry name" value="Virulence_F_dom"/>
</dbReference>
<dbReference type="Gene3D" id="3.30.1370.70">
    <property type="entry name" value="Scaffold protein Nfu/NifU, N-terminal domain"/>
    <property type="match status" value="1"/>
</dbReference>
<accession>A0ABY4CGB6</accession>
<dbReference type="InterPro" id="IPR021133">
    <property type="entry name" value="HEAT_type_2"/>
</dbReference>
<dbReference type="SUPFAM" id="SSF110836">
    <property type="entry name" value="Hypothetical protein SAV1430"/>
    <property type="match status" value="1"/>
</dbReference>
<dbReference type="Pfam" id="PF13646">
    <property type="entry name" value="HEAT_2"/>
    <property type="match status" value="1"/>
</dbReference>
<dbReference type="RefSeq" id="WP_347436252.1">
    <property type="nucleotide sequence ID" value="NZ_CP089291.1"/>
</dbReference>
<dbReference type="InterPro" id="IPR011989">
    <property type="entry name" value="ARM-like"/>
</dbReference>
<dbReference type="Pfam" id="PF08712">
    <property type="entry name" value="Nfu_N"/>
    <property type="match status" value="1"/>
</dbReference>
<organism evidence="3 4">
    <name type="scientific">Fodinisporobacter ferrooxydans</name>
    <dbReference type="NCBI Taxonomy" id="2901836"/>
    <lineage>
        <taxon>Bacteria</taxon>
        <taxon>Bacillati</taxon>
        <taxon>Bacillota</taxon>
        <taxon>Bacilli</taxon>
        <taxon>Bacillales</taxon>
        <taxon>Alicyclobacillaceae</taxon>
        <taxon>Fodinisporobacter</taxon>
    </lineage>
</organism>
<evidence type="ECO:0000313" key="3">
    <source>
        <dbReference type="EMBL" id="UOF89562.1"/>
    </source>
</evidence>
<dbReference type="PANTHER" id="PTHR12697:SF37">
    <property type="entry name" value="CONSERVED VIRULENCE FACTOR C"/>
    <property type="match status" value="1"/>
</dbReference>
<reference evidence="3" key="1">
    <citation type="submission" date="2021-12" db="EMBL/GenBank/DDBJ databases">
        <title>Alicyclobacillaceae gen. nov., sp. nov., isolated from chalcocite enrichment system.</title>
        <authorList>
            <person name="Jiang Z."/>
        </authorList>
    </citation>
    <scope>NUCLEOTIDE SEQUENCE</scope>
    <source>
        <strain evidence="3">MYW30-H2</strain>
    </source>
</reference>
<comment type="function">
    <text evidence="1">Catalyzes the hydroxylation of the N(6)-(4-aminobutyl)-L-lysine intermediate produced by deoxyhypusine synthase/DHPS on a critical lysine of the eukaryotic translation initiation factor 5A/eIF-5A. This is the second step of the post-translational modification of that lysine into an unusual amino acid residue named hypusine. Hypusination is unique to mature eIF-5A factor and is essential for its function.</text>
</comment>
<gene>
    <name evidence="3" type="ORF">LSG31_16965</name>
</gene>
<feature type="domain" description="Scaffold protein Nfu/NifU N-terminal" evidence="2">
    <location>
        <begin position="6"/>
        <end position="92"/>
    </location>
</feature>
<dbReference type="SMART" id="SM00567">
    <property type="entry name" value="EZ_HEAT"/>
    <property type="match status" value="4"/>
</dbReference>
<name>A0ABY4CGB6_9BACL</name>
<dbReference type="Pfam" id="PF13769">
    <property type="entry name" value="Virulence_fact"/>
    <property type="match status" value="1"/>
</dbReference>
<dbReference type="PROSITE" id="PS50077">
    <property type="entry name" value="HEAT_REPEAT"/>
    <property type="match status" value="2"/>
</dbReference>
<dbReference type="SMART" id="SM00932">
    <property type="entry name" value="Nfu_N"/>
    <property type="match status" value="1"/>
</dbReference>
<evidence type="ECO:0000259" key="2">
    <source>
        <dbReference type="SMART" id="SM00932"/>
    </source>
</evidence>
<dbReference type="EMBL" id="CP089291">
    <property type="protein sequence ID" value="UOF89562.1"/>
    <property type="molecule type" value="Genomic_DNA"/>
</dbReference>
<evidence type="ECO:0000256" key="1">
    <source>
        <dbReference type="ARBA" id="ARBA00045876"/>
    </source>
</evidence>